<gene>
    <name evidence="1" type="ORF">PACLA_8A059329</name>
</gene>
<dbReference type="AlphaFoldDB" id="A0A6S7HT75"/>
<dbReference type="CDD" id="cd01650">
    <property type="entry name" value="RT_nLTR_like"/>
    <property type="match status" value="1"/>
</dbReference>
<dbReference type="OrthoDB" id="5958414at2759"/>
<dbReference type="EMBL" id="CACRXK020006416">
    <property type="protein sequence ID" value="CAB4009325.1"/>
    <property type="molecule type" value="Genomic_DNA"/>
</dbReference>
<comment type="caution">
    <text evidence="1">The sequence shown here is derived from an EMBL/GenBank/DDBJ whole genome shotgun (WGS) entry which is preliminary data.</text>
</comment>
<dbReference type="Proteomes" id="UP001152795">
    <property type="component" value="Unassembled WGS sequence"/>
</dbReference>
<evidence type="ECO:0000313" key="2">
    <source>
        <dbReference type="Proteomes" id="UP001152795"/>
    </source>
</evidence>
<dbReference type="SUPFAM" id="SSF56672">
    <property type="entry name" value="DNA/RNA polymerases"/>
    <property type="match status" value="1"/>
</dbReference>
<dbReference type="Gene3D" id="3.30.70.1820">
    <property type="entry name" value="L1 transposable element, RRM domain"/>
    <property type="match status" value="1"/>
</dbReference>
<reference evidence="1" key="1">
    <citation type="submission" date="2020-04" db="EMBL/GenBank/DDBJ databases">
        <authorList>
            <person name="Alioto T."/>
            <person name="Alioto T."/>
            <person name="Gomez Garrido J."/>
        </authorList>
    </citation>
    <scope>NUCLEOTIDE SEQUENCE</scope>
    <source>
        <strain evidence="1">A484AB</strain>
    </source>
</reference>
<dbReference type="Pfam" id="PF00078">
    <property type="entry name" value="RVT_1"/>
    <property type="match status" value="1"/>
</dbReference>
<proteinExistence type="predicted"/>
<organism evidence="1 2">
    <name type="scientific">Paramuricea clavata</name>
    <name type="common">Red gorgonian</name>
    <name type="synonym">Violescent sea-whip</name>
    <dbReference type="NCBI Taxonomy" id="317549"/>
    <lineage>
        <taxon>Eukaryota</taxon>
        <taxon>Metazoa</taxon>
        <taxon>Cnidaria</taxon>
        <taxon>Anthozoa</taxon>
        <taxon>Octocorallia</taxon>
        <taxon>Malacalcyonacea</taxon>
        <taxon>Plexauridae</taxon>
        <taxon>Paramuricea</taxon>
    </lineage>
</organism>
<evidence type="ECO:0000313" key="1">
    <source>
        <dbReference type="EMBL" id="CAB4009325.1"/>
    </source>
</evidence>
<dbReference type="PROSITE" id="PS50878">
    <property type="entry name" value="RT_POL"/>
    <property type="match status" value="1"/>
</dbReference>
<keyword evidence="2" id="KW-1185">Reference proteome</keyword>
<protein>
    <submittedName>
        <fullName evidence="1">Uncharacterized protein</fullName>
    </submittedName>
</protein>
<accession>A0A6S7HT75</accession>
<sequence>MQRVTRSNQSSGSINDELRGYFESESFMDIMRRVVSNIVAEESFQLAFKKSVDAAVASAVEPFNKKLAEFEQYAPRVTDLEKKINDLESCLSAAQEEAKLAINKANDNEQYSRKYNLRFIGIEEKKDENCTELIVAFCKEKLGIVVPANTIDRAHRVGKKSEGKTRAILVKFMNYNSKLMVCIQKKLLKDSDFDINEDLTYINMKLFSHARKYASNIKSTWFSDGKLFVRDSLSKIAEKIVYIRLYNFLLEIKFLNPLQSGFRPGDSTVNQLTCLVHKIYDALERGREVRMVFLDISKAFDKVWHKGLLYKLEKIGVRDPLLSWFKSCLTNRKQRVVTDGQFSEWKNIKAGVPQGSVLGPLLFLIYINDITENLETDCFLYADDTSLHDIVETPAVSSSKIKAAIQRDVKTTSIMTTTPKQAWMPPQVKG</sequence>
<name>A0A6S7HT75_PARCT</name>
<dbReference type="InterPro" id="IPR043502">
    <property type="entry name" value="DNA/RNA_pol_sf"/>
</dbReference>
<dbReference type="PANTHER" id="PTHR33332">
    <property type="entry name" value="REVERSE TRANSCRIPTASE DOMAIN-CONTAINING PROTEIN"/>
    <property type="match status" value="1"/>
</dbReference>
<dbReference type="InterPro" id="IPR000477">
    <property type="entry name" value="RT_dom"/>
</dbReference>